<dbReference type="AlphaFoldDB" id="A0A5C5VC85"/>
<comment type="caution">
    <text evidence="3">The sequence shown here is derived from an EMBL/GenBank/DDBJ whole genome shotgun (WGS) entry which is preliminary data.</text>
</comment>
<evidence type="ECO:0000256" key="1">
    <source>
        <dbReference type="SAM" id="MobiDB-lite"/>
    </source>
</evidence>
<dbReference type="GO" id="GO:0016887">
    <property type="term" value="F:ATP hydrolysis activity"/>
    <property type="evidence" value="ECO:0007669"/>
    <property type="project" value="InterPro"/>
</dbReference>
<feature type="region of interest" description="Disordered" evidence="1">
    <location>
        <begin position="557"/>
        <end position="576"/>
    </location>
</feature>
<dbReference type="InterPro" id="IPR027417">
    <property type="entry name" value="P-loop_NTPase"/>
</dbReference>
<keyword evidence="4" id="KW-1185">Reference proteome</keyword>
<dbReference type="Gene3D" id="3.40.50.300">
    <property type="entry name" value="P-loop containing nucleotide triphosphate hydrolases"/>
    <property type="match status" value="1"/>
</dbReference>
<dbReference type="EMBL" id="SIHJ01000001">
    <property type="protein sequence ID" value="TWT35332.1"/>
    <property type="molecule type" value="Genomic_DNA"/>
</dbReference>
<gene>
    <name evidence="3" type="ORF">KOR34_02220</name>
</gene>
<sequence>MKATSTPRSNSSERAEPAYWRRPLAREVRRFARIARGRRIRSRREFARACVVLPEGPHEGFNWRPEFQPYCATVLRLMDELPHRKYRFSGCVQSGKSFVGVICVLWHLLERGEDVGYAVPDLDQSARDKWHQEFLPVIMASPELRKMLPESGEGSKGGTPSLIRFKNGATLRFISGEGKDKHRSNFTVHVVFKTEVDRYDTPGAVSRESSPPEQIDNRTKAYQATNQAFSYEECTVTEETGRIWLEIQESTNHKLHVSCVHCRGLVCPGRDDFHGVEDAKDVEAAKRAGHFRCPDCRRSWSEADRQAMLERLVPVGRGQSVRIGTDGAALVEGELVPTNRLGFTWNAFHNRFWTCANIAEEEWLALYSRNPDDKDLERRQHAWTIPAEPDVFTVSQLYVRDIVERAHPAGSPATDWRRTIPLRYAPPQTVGIVAGVDVGKRWLHFVVRAFYETPAGVNHRIIDLGEAPVETDQLGIKKALPKAFAELSNRFNMGYGIWGNEAAGRLPVTLRCADGGYQGKELGKQQEDLVWLSLLDLLKNDQVGGAGWLMVLGRGQSEPPGKGSYSHPQRLGGRKDPNRVLWAGEQVHIRRSAKHAHKFAQAGAENPASYAIANSDHFKQLLRTSYGDTPIGEDGAGCSFNAFTREEKRQLREYAKQLVAEERISKPVIGRSRVIVFENKARRPNHFGDADYYSLVAASVLDLPINVLPRDEPTPPARAAREPVRTPGDQKFLATQR</sequence>
<feature type="domain" description="Phage terminase large subunit GpA ATPase" evidence="2">
    <location>
        <begin position="62"/>
        <end position="310"/>
    </location>
</feature>
<evidence type="ECO:0000313" key="4">
    <source>
        <dbReference type="Proteomes" id="UP000316714"/>
    </source>
</evidence>
<name>A0A5C5VC85_9BACT</name>
<dbReference type="InterPro" id="IPR046453">
    <property type="entry name" value="GpA_ATPase"/>
</dbReference>
<evidence type="ECO:0000313" key="3">
    <source>
        <dbReference type="EMBL" id="TWT35332.1"/>
    </source>
</evidence>
<reference evidence="3 4" key="1">
    <citation type="submission" date="2019-02" db="EMBL/GenBank/DDBJ databases">
        <title>Deep-cultivation of Planctomycetes and their phenomic and genomic characterization uncovers novel biology.</title>
        <authorList>
            <person name="Wiegand S."/>
            <person name="Jogler M."/>
            <person name="Boedeker C."/>
            <person name="Pinto D."/>
            <person name="Vollmers J."/>
            <person name="Rivas-Marin E."/>
            <person name="Kohn T."/>
            <person name="Peeters S.H."/>
            <person name="Heuer A."/>
            <person name="Rast P."/>
            <person name="Oberbeckmann S."/>
            <person name="Bunk B."/>
            <person name="Jeske O."/>
            <person name="Meyerdierks A."/>
            <person name="Storesund J.E."/>
            <person name="Kallscheuer N."/>
            <person name="Luecker S."/>
            <person name="Lage O.M."/>
            <person name="Pohl T."/>
            <person name="Merkel B.J."/>
            <person name="Hornburger P."/>
            <person name="Mueller R.-W."/>
            <person name="Bruemmer F."/>
            <person name="Labrenz M."/>
            <person name="Spormann A.M."/>
            <person name="Op Den Camp H."/>
            <person name="Overmann J."/>
            <person name="Amann R."/>
            <person name="Jetten M.S.M."/>
            <person name="Mascher T."/>
            <person name="Medema M.H."/>
            <person name="Devos D.P."/>
            <person name="Kaster A.-K."/>
            <person name="Ovreas L."/>
            <person name="Rohde M."/>
            <person name="Galperin M.Y."/>
            <person name="Jogler C."/>
        </authorList>
    </citation>
    <scope>NUCLEOTIDE SEQUENCE [LARGE SCALE GENOMIC DNA]</scope>
    <source>
        <strain evidence="3 4">KOR34</strain>
    </source>
</reference>
<proteinExistence type="predicted"/>
<dbReference type="Pfam" id="PF05876">
    <property type="entry name" value="GpA_ATPase"/>
    <property type="match status" value="1"/>
</dbReference>
<feature type="region of interest" description="Disordered" evidence="1">
    <location>
        <begin position="708"/>
        <end position="737"/>
    </location>
</feature>
<evidence type="ECO:0000259" key="2">
    <source>
        <dbReference type="Pfam" id="PF05876"/>
    </source>
</evidence>
<dbReference type="Proteomes" id="UP000316714">
    <property type="component" value="Unassembled WGS sequence"/>
</dbReference>
<organism evidence="3 4">
    <name type="scientific">Posidoniimonas corsicana</name>
    <dbReference type="NCBI Taxonomy" id="1938618"/>
    <lineage>
        <taxon>Bacteria</taxon>
        <taxon>Pseudomonadati</taxon>
        <taxon>Planctomycetota</taxon>
        <taxon>Planctomycetia</taxon>
        <taxon>Pirellulales</taxon>
        <taxon>Lacipirellulaceae</taxon>
        <taxon>Posidoniimonas</taxon>
    </lineage>
</organism>
<accession>A0A5C5VC85</accession>
<dbReference type="RefSeq" id="WP_146561421.1">
    <property type="nucleotide sequence ID" value="NZ_SIHJ01000001.1"/>
</dbReference>
<protein>
    <submittedName>
        <fullName evidence="3">Phage terminase large subunit (GpA)</fullName>
    </submittedName>
</protein>
<feature type="compositionally biased region" description="Basic and acidic residues" evidence="1">
    <location>
        <begin position="709"/>
        <end position="724"/>
    </location>
</feature>
<dbReference type="OrthoDB" id="230428at2"/>